<evidence type="ECO:0000313" key="2">
    <source>
        <dbReference type="Proteomes" id="UP000828390"/>
    </source>
</evidence>
<comment type="caution">
    <text evidence="1">The sequence shown here is derived from an EMBL/GenBank/DDBJ whole genome shotgun (WGS) entry which is preliminary data.</text>
</comment>
<protein>
    <submittedName>
        <fullName evidence="1">Uncharacterized protein</fullName>
    </submittedName>
</protein>
<gene>
    <name evidence="1" type="ORF">DPMN_110926</name>
</gene>
<proteinExistence type="predicted"/>
<reference evidence="1" key="1">
    <citation type="journal article" date="2019" name="bioRxiv">
        <title>The Genome of the Zebra Mussel, Dreissena polymorpha: A Resource for Invasive Species Research.</title>
        <authorList>
            <person name="McCartney M.A."/>
            <person name="Auch B."/>
            <person name="Kono T."/>
            <person name="Mallez S."/>
            <person name="Zhang Y."/>
            <person name="Obille A."/>
            <person name="Becker A."/>
            <person name="Abrahante J.E."/>
            <person name="Garbe J."/>
            <person name="Badalamenti J.P."/>
            <person name="Herman A."/>
            <person name="Mangelson H."/>
            <person name="Liachko I."/>
            <person name="Sullivan S."/>
            <person name="Sone E.D."/>
            <person name="Koren S."/>
            <person name="Silverstein K.A.T."/>
            <person name="Beckman K.B."/>
            <person name="Gohl D.M."/>
        </authorList>
    </citation>
    <scope>NUCLEOTIDE SEQUENCE</scope>
    <source>
        <strain evidence="1">Duluth1</strain>
        <tissue evidence="1">Whole animal</tissue>
    </source>
</reference>
<dbReference type="Proteomes" id="UP000828390">
    <property type="component" value="Unassembled WGS sequence"/>
</dbReference>
<sequence length="72" mass="8649">MFYVEVSDLLIQLECLLDFISELHIALLVHRIDVAEHALYRTRKANLEVLLGMSHYRTYFDYQQNICSWHHL</sequence>
<reference evidence="1" key="2">
    <citation type="submission" date="2020-11" db="EMBL/GenBank/DDBJ databases">
        <authorList>
            <person name="McCartney M.A."/>
            <person name="Auch B."/>
            <person name="Kono T."/>
            <person name="Mallez S."/>
            <person name="Becker A."/>
            <person name="Gohl D.M."/>
            <person name="Silverstein K.A.T."/>
            <person name="Koren S."/>
            <person name="Bechman K.B."/>
            <person name="Herman A."/>
            <person name="Abrahante J.E."/>
            <person name="Garbe J."/>
        </authorList>
    </citation>
    <scope>NUCLEOTIDE SEQUENCE</scope>
    <source>
        <strain evidence="1">Duluth1</strain>
        <tissue evidence="1">Whole animal</tissue>
    </source>
</reference>
<dbReference type="EMBL" id="JAIWYP010000004">
    <property type="protein sequence ID" value="KAH3837534.1"/>
    <property type="molecule type" value="Genomic_DNA"/>
</dbReference>
<name>A0A9D4KDJ9_DREPO</name>
<organism evidence="1 2">
    <name type="scientific">Dreissena polymorpha</name>
    <name type="common">Zebra mussel</name>
    <name type="synonym">Mytilus polymorpha</name>
    <dbReference type="NCBI Taxonomy" id="45954"/>
    <lineage>
        <taxon>Eukaryota</taxon>
        <taxon>Metazoa</taxon>
        <taxon>Spiralia</taxon>
        <taxon>Lophotrochozoa</taxon>
        <taxon>Mollusca</taxon>
        <taxon>Bivalvia</taxon>
        <taxon>Autobranchia</taxon>
        <taxon>Heteroconchia</taxon>
        <taxon>Euheterodonta</taxon>
        <taxon>Imparidentia</taxon>
        <taxon>Neoheterodontei</taxon>
        <taxon>Myida</taxon>
        <taxon>Dreissenoidea</taxon>
        <taxon>Dreissenidae</taxon>
        <taxon>Dreissena</taxon>
    </lineage>
</organism>
<accession>A0A9D4KDJ9</accession>
<keyword evidence="2" id="KW-1185">Reference proteome</keyword>
<dbReference type="AlphaFoldDB" id="A0A9D4KDJ9"/>
<evidence type="ECO:0000313" key="1">
    <source>
        <dbReference type="EMBL" id="KAH3837534.1"/>
    </source>
</evidence>